<name>A0A538U6U6_UNCEI</name>
<comment type="caution">
    <text evidence="1">The sequence shown here is derived from an EMBL/GenBank/DDBJ whole genome shotgun (WGS) entry which is preliminary data.</text>
</comment>
<organism evidence="1 2">
    <name type="scientific">Eiseniibacteriota bacterium</name>
    <dbReference type="NCBI Taxonomy" id="2212470"/>
    <lineage>
        <taxon>Bacteria</taxon>
        <taxon>Candidatus Eiseniibacteriota</taxon>
    </lineage>
</organism>
<dbReference type="Proteomes" id="UP000319771">
    <property type="component" value="Unassembled WGS sequence"/>
</dbReference>
<reference evidence="1 2" key="1">
    <citation type="journal article" date="2019" name="Nat. Microbiol.">
        <title>Mediterranean grassland soil C-N compound turnover is dependent on rainfall and depth, and is mediated by genomically divergent microorganisms.</title>
        <authorList>
            <person name="Diamond S."/>
            <person name="Andeer P.F."/>
            <person name="Li Z."/>
            <person name="Crits-Christoph A."/>
            <person name="Burstein D."/>
            <person name="Anantharaman K."/>
            <person name="Lane K.R."/>
            <person name="Thomas B.C."/>
            <person name="Pan C."/>
            <person name="Northen T.R."/>
            <person name="Banfield J.F."/>
        </authorList>
    </citation>
    <scope>NUCLEOTIDE SEQUENCE [LARGE SCALE GENOMIC DNA]</scope>
    <source>
        <strain evidence="1">WS_11</strain>
    </source>
</reference>
<protein>
    <recommendedName>
        <fullName evidence="3">T9SS type A sorting domain-containing protein</fullName>
    </recommendedName>
</protein>
<dbReference type="AlphaFoldDB" id="A0A538U6U6"/>
<evidence type="ECO:0008006" key="3">
    <source>
        <dbReference type="Google" id="ProtNLM"/>
    </source>
</evidence>
<evidence type="ECO:0000313" key="1">
    <source>
        <dbReference type="EMBL" id="TMQ71597.1"/>
    </source>
</evidence>
<evidence type="ECO:0000313" key="2">
    <source>
        <dbReference type="Proteomes" id="UP000319771"/>
    </source>
</evidence>
<proteinExistence type="predicted"/>
<accession>A0A538U6U6</accession>
<sequence>MTAPAVPPAATTSIFTRTCNEVLSERPNSNGGRDHLRLAVYDVRGKEVALLVNDVLAPGTYERELNGNTLATGVYGSRLQAGALSETRKIMHVR</sequence>
<dbReference type="EMBL" id="VBPB01000155">
    <property type="protein sequence ID" value="TMQ71597.1"/>
    <property type="molecule type" value="Genomic_DNA"/>
</dbReference>
<gene>
    <name evidence="1" type="ORF">E6K81_09705</name>
</gene>